<dbReference type="CDD" id="cd00201">
    <property type="entry name" value="WW"/>
    <property type="match status" value="1"/>
</dbReference>
<dbReference type="OrthoDB" id="410044at2759"/>
<dbReference type="GO" id="GO:0005634">
    <property type="term" value="C:nucleus"/>
    <property type="evidence" value="ECO:0007669"/>
    <property type="project" value="TreeGrafter"/>
</dbReference>
<dbReference type="InterPro" id="IPR036020">
    <property type="entry name" value="WW_dom_sf"/>
</dbReference>
<evidence type="ECO:0000256" key="2">
    <source>
        <dbReference type="SAM" id="MobiDB-lite"/>
    </source>
</evidence>
<dbReference type="STRING" id="42251.A0A2T7A3Y2"/>
<dbReference type="PROSITE" id="PS50020">
    <property type="entry name" value="WW_DOMAIN_2"/>
    <property type="match status" value="2"/>
</dbReference>
<dbReference type="PROSITE" id="PS01159">
    <property type="entry name" value="WW_DOMAIN_1"/>
    <property type="match status" value="1"/>
</dbReference>
<dbReference type="Proteomes" id="UP000244722">
    <property type="component" value="Unassembled WGS sequence"/>
</dbReference>
<feature type="compositionally biased region" description="Basic and acidic residues" evidence="2">
    <location>
        <begin position="564"/>
        <end position="594"/>
    </location>
</feature>
<dbReference type="SMART" id="SM00456">
    <property type="entry name" value="WW"/>
    <property type="match status" value="2"/>
</dbReference>
<dbReference type="InterPro" id="IPR001202">
    <property type="entry name" value="WW_dom"/>
</dbReference>
<dbReference type="SMART" id="SM00441">
    <property type="entry name" value="FF"/>
    <property type="match status" value="2"/>
</dbReference>
<keyword evidence="1" id="KW-0677">Repeat</keyword>
<feature type="compositionally biased region" description="Basic and acidic residues" evidence="2">
    <location>
        <begin position="503"/>
        <end position="538"/>
    </location>
</feature>
<accession>A0A2T7A3Y2</accession>
<protein>
    <recommendedName>
        <fullName evidence="3">WW domain-containing protein</fullName>
    </recommendedName>
</protein>
<dbReference type="PANTHER" id="PTHR15377">
    <property type="entry name" value="TRANSCRIPTION ELONGATION REGULATOR 1"/>
    <property type="match status" value="1"/>
</dbReference>
<dbReference type="Pfam" id="PF00397">
    <property type="entry name" value="WW"/>
    <property type="match status" value="1"/>
</dbReference>
<name>A0A2T7A3Y2_TUBBO</name>
<dbReference type="Pfam" id="PF01846">
    <property type="entry name" value="FF"/>
    <property type="match status" value="1"/>
</dbReference>
<feature type="compositionally biased region" description="Basic and acidic residues" evidence="2">
    <location>
        <begin position="196"/>
        <end position="214"/>
    </location>
</feature>
<dbReference type="SUPFAM" id="SSF81698">
    <property type="entry name" value="FF domain"/>
    <property type="match status" value="1"/>
</dbReference>
<organism evidence="4 5">
    <name type="scientific">Tuber borchii</name>
    <name type="common">White truffle</name>
    <dbReference type="NCBI Taxonomy" id="42251"/>
    <lineage>
        <taxon>Eukaryota</taxon>
        <taxon>Fungi</taxon>
        <taxon>Dikarya</taxon>
        <taxon>Ascomycota</taxon>
        <taxon>Pezizomycotina</taxon>
        <taxon>Pezizomycetes</taxon>
        <taxon>Pezizales</taxon>
        <taxon>Tuberaceae</taxon>
        <taxon>Tuber</taxon>
    </lineage>
</organism>
<feature type="compositionally biased region" description="Basic and acidic residues" evidence="2">
    <location>
        <begin position="141"/>
        <end position="153"/>
    </location>
</feature>
<feature type="region of interest" description="Disordered" evidence="2">
    <location>
        <begin position="1"/>
        <end position="31"/>
    </location>
</feature>
<gene>
    <name evidence="4" type="ORF">B9Z19DRAFT_1017659</name>
</gene>
<sequence>MASFNLPNRPPAPASFGTPVRPPPLAPGWTEHKAPTGHTYYYNGATKTSTYTRPIAPSIAPPFASGPGPFPVFDGAPAPYAGGFPAQQVPQQPFPKQFPPQQFPPYQHNYGRGGGGGGGGRGGRFDRQNRNPRHPQRKRQEKPDRPRSKREIPGMRPWVLVTTKRGRKFVHNTETKASLWKAPDDVQAAIDTMPPEEGKSGELKKGKGKEERRRAVSAAAAAVKTEEGGSEAPDRENARLREQEEDEEEEDEEEGEDEEDEGEEEMEEYAQKKLKTLEQGPLEFTEDDVAWQLEAMAQEYGLDEEDFDEGEEMTDEDNIYLFKEMLAEYKVNPYSTWDKEMPRIVEDSRYVLINTTRARKEVFTNWCRERIAELRIEKEKTKKQDPRIPFWEFLKGNASAKLYWPEFKRKWKKSSEMKDSKVPDKDKEKMYREYISHMKISEPLRENDLKKLLKSTTLPRHTTLETLPESILVDVRYVTAPDNARDKVIQDYLTTLPEDPEEEKERKERERRDQALRDRERAVKKEQWKLRGEEQRAKEMLREEEAMIERAKVVGKRGLLGHIIKKEDTAESEKGDKEGTPKPDEPRREASAEG</sequence>
<dbReference type="Gene3D" id="1.10.10.440">
    <property type="entry name" value="FF domain"/>
    <property type="match status" value="1"/>
</dbReference>
<evidence type="ECO:0000313" key="4">
    <source>
        <dbReference type="EMBL" id="PUU82451.1"/>
    </source>
</evidence>
<dbReference type="AlphaFoldDB" id="A0A2T7A3Y2"/>
<dbReference type="InterPro" id="IPR045148">
    <property type="entry name" value="TCRG1-like"/>
</dbReference>
<feature type="region of interest" description="Disordered" evidence="2">
    <location>
        <begin position="559"/>
        <end position="594"/>
    </location>
</feature>
<evidence type="ECO:0000313" key="5">
    <source>
        <dbReference type="Proteomes" id="UP000244722"/>
    </source>
</evidence>
<dbReference type="PANTHER" id="PTHR15377:SF3">
    <property type="entry name" value="WW DOMAIN-CONTAINING PROTEIN"/>
    <property type="match status" value="1"/>
</dbReference>
<dbReference type="Gene3D" id="2.20.70.10">
    <property type="match status" value="2"/>
</dbReference>
<evidence type="ECO:0000259" key="3">
    <source>
        <dbReference type="PROSITE" id="PS50020"/>
    </source>
</evidence>
<dbReference type="InterPro" id="IPR036517">
    <property type="entry name" value="FF_domain_sf"/>
</dbReference>
<dbReference type="InterPro" id="IPR002713">
    <property type="entry name" value="FF_domain"/>
</dbReference>
<feature type="region of interest" description="Disordered" evidence="2">
    <location>
        <begin position="62"/>
        <end position="281"/>
    </location>
</feature>
<comment type="caution">
    <text evidence="4">The sequence shown here is derived from an EMBL/GenBank/DDBJ whole genome shotgun (WGS) entry which is preliminary data.</text>
</comment>
<feature type="domain" description="WW" evidence="3">
    <location>
        <begin position="152"/>
        <end position="185"/>
    </location>
</feature>
<dbReference type="EMBL" id="NESQ01000028">
    <property type="protein sequence ID" value="PUU82451.1"/>
    <property type="molecule type" value="Genomic_DNA"/>
</dbReference>
<proteinExistence type="predicted"/>
<feature type="compositionally biased region" description="Pro residues" evidence="2">
    <location>
        <begin position="92"/>
        <end position="103"/>
    </location>
</feature>
<feature type="domain" description="WW" evidence="3">
    <location>
        <begin position="23"/>
        <end position="56"/>
    </location>
</feature>
<reference evidence="4 5" key="1">
    <citation type="submission" date="2017-04" db="EMBL/GenBank/DDBJ databases">
        <title>Draft genome sequence of Tuber borchii Vittad., a whitish edible truffle.</title>
        <authorList>
            <consortium name="DOE Joint Genome Institute"/>
            <person name="Murat C."/>
            <person name="Kuo A."/>
            <person name="Barry K.W."/>
            <person name="Clum A."/>
            <person name="Dockter R.B."/>
            <person name="Fauchery L."/>
            <person name="Iotti M."/>
            <person name="Kohler A."/>
            <person name="Labutti K."/>
            <person name="Lindquist E.A."/>
            <person name="Lipzen A."/>
            <person name="Ohm R.A."/>
            <person name="Wang M."/>
            <person name="Grigoriev I.V."/>
            <person name="Zambonelli A."/>
            <person name="Martin F.M."/>
        </authorList>
    </citation>
    <scope>NUCLEOTIDE SEQUENCE [LARGE SCALE GENOMIC DNA]</scope>
    <source>
        <strain evidence="4 5">Tbo3840</strain>
    </source>
</reference>
<feature type="compositionally biased region" description="Low complexity" evidence="2">
    <location>
        <begin position="75"/>
        <end position="91"/>
    </location>
</feature>
<keyword evidence="5" id="KW-1185">Reference proteome</keyword>
<feature type="compositionally biased region" description="Basic and acidic residues" evidence="2">
    <location>
        <begin position="224"/>
        <end position="242"/>
    </location>
</feature>
<dbReference type="GO" id="GO:0070063">
    <property type="term" value="F:RNA polymerase binding"/>
    <property type="evidence" value="ECO:0007669"/>
    <property type="project" value="InterPro"/>
</dbReference>
<dbReference type="SUPFAM" id="SSF51045">
    <property type="entry name" value="WW domain"/>
    <property type="match status" value="2"/>
</dbReference>
<feature type="compositionally biased region" description="Basic residues" evidence="2">
    <location>
        <begin position="130"/>
        <end position="140"/>
    </location>
</feature>
<evidence type="ECO:0000256" key="1">
    <source>
        <dbReference type="ARBA" id="ARBA00022737"/>
    </source>
</evidence>
<feature type="region of interest" description="Disordered" evidence="2">
    <location>
        <begin position="493"/>
        <end position="538"/>
    </location>
</feature>
<feature type="compositionally biased region" description="Gly residues" evidence="2">
    <location>
        <begin position="111"/>
        <end position="122"/>
    </location>
</feature>
<feature type="compositionally biased region" description="Acidic residues" evidence="2">
    <location>
        <begin position="243"/>
        <end position="268"/>
    </location>
</feature>
<dbReference type="GO" id="GO:0003712">
    <property type="term" value="F:transcription coregulator activity"/>
    <property type="evidence" value="ECO:0007669"/>
    <property type="project" value="TreeGrafter"/>
</dbReference>